<dbReference type="InterPro" id="IPR037465">
    <property type="entry name" value="YlxR"/>
</dbReference>
<dbReference type="InterPro" id="IPR007393">
    <property type="entry name" value="YlxR_dom"/>
</dbReference>
<dbReference type="Proteomes" id="UP000185093">
    <property type="component" value="Unassembled WGS sequence"/>
</dbReference>
<dbReference type="NCBIfam" id="NF047356">
    <property type="entry name" value="RNA_bind_RnpM"/>
    <property type="match status" value="1"/>
</dbReference>
<comment type="caution">
    <text evidence="2">The sequence shown here is derived from an EMBL/GenBank/DDBJ whole genome shotgun (WGS) entry which is preliminary data.</text>
</comment>
<dbReference type="EMBL" id="FSQZ01000001">
    <property type="protein sequence ID" value="SIN62489.1"/>
    <property type="molecule type" value="Genomic_DNA"/>
</dbReference>
<dbReference type="PANTHER" id="PTHR34215:SF1">
    <property type="entry name" value="YLXR DOMAIN-CONTAINING PROTEIN"/>
    <property type="match status" value="1"/>
</dbReference>
<evidence type="ECO:0000259" key="1">
    <source>
        <dbReference type="Pfam" id="PF04296"/>
    </source>
</evidence>
<keyword evidence="3" id="KW-1185">Reference proteome</keyword>
<reference evidence="2 3" key="1">
    <citation type="submission" date="2016-11" db="EMBL/GenBank/DDBJ databases">
        <authorList>
            <person name="Varghese N."/>
            <person name="Submissions S."/>
        </authorList>
    </citation>
    <scope>NUCLEOTIDE SEQUENCE [LARGE SCALE GENOMIC DNA]</scope>
    <source>
        <strain evidence="2 3">DSM 20664</strain>
    </source>
</reference>
<evidence type="ECO:0000313" key="2">
    <source>
        <dbReference type="EMBL" id="SIN62489.1"/>
    </source>
</evidence>
<dbReference type="Pfam" id="PF04296">
    <property type="entry name" value="YlxR"/>
    <property type="match status" value="1"/>
</dbReference>
<organism evidence="2 3">
    <name type="scientific">Acetomicrobium flavidum</name>
    <dbReference type="NCBI Taxonomy" id="49896"/>
    <lineage>
        <taxon>Bacteria</taxon>
        <taxon>Thermotogati</taxon>
        <taxon>Synergistota</taxon>
        <taxon>Synergistia</taxon>
        <taxon>Synergistales</taxon>
        <taxon>Acetomicrobiaceae</taxon>
        <taxon>Acetomicrobium</taxon>
    </lineage>
</organism>
<sequence length="92" mass="10458">MNKRRRPRTCVACKTEKPKRELIRIVRSPEGRVYVDLTGKGQGRGAYVCDNIDCIELARKKDLLSKALKVEVPREVYEELLKKVAETEGAGQ</sequence>
<dbReference type="SUPFAM" id="SSF64376">
    <property type="entry name" value="YlxR-like"/>
    <property type="match status" value="1"/>
</dbReference>
<accession>A0ABY1JAR2</accession>
<dbReference type="InterPro" id="IPR035931">
    <property type="entry name" value="YlxR-like_sf"/>
</dbReference>
<gene>
    <name evidence="2" type="ORF">SAMN05444368_0172</name>
</gene>
<dbReference type="CDD" id="cd00279">
    <property type="entry name" value="YlxR"/>
    <property type="match status" value="1"/>
</dbReference>
<name>A0ABY1JAR2_9BACT</name>
<dbReference type="Gene3D" id="3.30.1230.10">
    <property type="entry name" value="YlxR-like"/>
    <property type="match status" value="1"/>
</dbReference>
<feature type="domain" description="YlxR" evidence="1">
    <location>
        <begin position="8"/>
        <end position="81"/>
    </location>
</feature>
<evidence type="ECO:0000313" key="3">
    <source>
        <dbReference type="Proteomes" id="UP000185093"/>
    </source>
</evidence>
<protein>
    <recommendedName>
        <fullName evidence="1">YlxR domain-containing protein</fullName>
    </recommendedName>
</protein>
<dbReference type="PANTHER" id="PTHR34215">
    <property type="entry name" value="BLL0784 PROTEIN"/>
    <property type="match status" value="1"/>
</dbReference>
<proteinExistence type="predicted"/>